<evidence type="ECO:0008006" key="4">
    <source>
        <dbReference type="Google" id="ProtNLM"/>
    </source>
</evidence>
<dbReference type="Gene3D" id="3.30.930.10">
    <property type="entry name" value="Bira Bifunctional Protein, Domain 2"/>
    <property type="match status" value="1"/>
</dbReference>
<dbReference type="GO" id="GO:0005524">
    <property type="term" value="F:ATP binding"/>
    <property type="evidence" value="ECO:0007669"/>
    <property type="project" value="InterPro"/>
</dbReference>
<dbReference type="EMBL" id="OU895879">
    <property type="protein sequence ID" value="CAG9807243.1"/>
    <property type="molecule type" value="Genomic_DNA"/>
</dbReference>
<reference evidence="2" key="2">
    <citation type="submission" date="2022-10" db="EMBL/GenBank/DDBJ databases">
        <authorList>
            <consortium name="ENA_rothamsted_submissions"/>
            <consortium name="culmorum"/>
            <person name="King R."/>
        </authorList>
    </citation>
    <scope>NUCLEOTIDE SEQUENCE</scope>
</reference>
<dbReference type="SUPFAM" id="SSF55681">
    <property type="entry name" value="Class II aaRS and biotin synthetases"/>
    <property type="match status" value="1"/>
</dbReference>
<dbReference type="InterPro" id="IPR045864">
    <property type="entry name" value="aa-tRNA-synth_II/BPL/LPL"/>
</dbReference>
<keyword evidence="3" id="KW-1185">Reference proteome</keyword>
<sequence>MLRRFLIPNLMLRRNVTALYVTGDKAMENFAVLSPFLEIDERMKNFNEIKENIERRKLPINLETLKDEYELFSAVENRKKELEDRRLDIAKQMKVEATEGLRLQGKIIREDLKKLKENSYHLEDQFVHNFLNIPNIIHEKTPKVKEIVYSHLEKPEIEHPNEKIQELIEFYDPACYYMKGDAAQFDLFTPLDLCDYLRDAGFIKFSNPDFVRSIIAEGAALNPENLFHLKEEAIDNKLNLLHLSGSGSFINYLPFISKLIAFPTQLPLKLINTGKIYSSTNHYEHQNLYKTVQSTCCQAFIATTNEESFNEVVEEMIKHLKKIYEKFDHHFQIVLYPADMLNNSESFKIGIEMYSQTTAVQLQIR</sequence>
<dbReference type="PANTHER" id="PTHR11778">
    <property type="entry name" value="SERYL-TRNA SYNTHETASE"/>
    <property type="match status" value="1"/>
</dbReference>
<dbReference type="AlphaFoldDB" id="A0A9N9WV75"/>
<name>A0A9N9WV75_9DIPT</name>
<dbReference type="GO" id="GO:0004828">
    <property type="term" value="F:serine-tRNA ligase activity"/>
    <property type="evidence" value="ECO:0007669"/>
    <property type="project" value="InterPro"/>
</dbReference>
<organism evidence="2 3">
    <name type="scientific">Chironomus riparius</name>
    <dbReference type="NCBI Taxonomy" id="315576"/>
    <lineage>
        <taxon>Eukaryota</taxon>
        <taxon>Metazoa</taxon>
        <taxon>Ecdysozoa</taxon>
        <taxon>Arthropoda</taxon>
        <taxon>Hexapoda</taxon>
        <taxon>Insecta</taxon>
        <taxon>Pterygota</taxon>
        <taxon>Neoptera</taxon>
        <taxon>Endopterygota</taxon>
        <taxon>Diptera</taxon>
        <taxon>Nematocera</taxon>
        <taxon>Chironomoidea</taxon>
        <taxon>Chironomidae</taxon>
        <taxon>Chironominae</taxon>
        <taxon>Chironomus</taxon>
    </lineage>
</organism>
<proteinExistence type="predicted"/>
<dbReference type="OrthoDB" id="24683at2759"/>
<dbReference type="Proteomes" id="UP001153620">
    <property type="component" value="Chromosome 3"/>
</dbReference>
<protein>
    <recommendedName>
        <fullName evidence="4">Serine--tRNA synthetase-like protein Slimp</fullName>
    </recommendedName>
</protein>
<evidence type="ECO:0000313" key="2">
    <source>
        <dbReference type="EMBL" id="CAG9807243.1"/>
    </source>
</evidence>
<dbReference type="GO" id="GO:0006434">
    <property type="term" value="P:seryl-tRNA aminoacylation"/>
    <property type="evidence" value="ECO:0007669"/>
    <property type="project" value="InterPro"/>
</dbReference>
<reference evidence="2" key="1">
    <citation type="submission" date="2022-01" db="EMBL/GenBank/DDBJ databases">
        <authorList>
            <person name="King R."/>
        </authorList>
    </citation>
    <scope>NUCLEOTIDE SEQUENCE</scope>
</reference>
<accession>A0A9N9WV75</accession>
<evidence type="ECO:0000313" key="3">
    <source>
        <dbReference type="Proteomes" id="UP001153620"/>
    </source>
</evidence>
<dbReference type="InterPro" id="IPR002317">
    <property type="entry name" value="Ser-tRNA-ligase_type_1"/>
</dbReference>
<keyword evidence="1" id="KW-0175">Coiled coil</keyword>
<dbReference type="SUPFAM" id="SSF46589">
    <property type="entry name" value="tRNA-binding arm"/>
    <property type="match status" value="1"/>
</dbReference>
<feature type="coiled-coil region" evidence="1">
    <location>
        <begin position="65"/>
        <end position="92"/>
    </location>
</feature>
<dbReference type="InterPro" id="IPR010978">
    <property type="entry name" value="tRNA-bd_arm"/>
</dbReference>
<gene>
    <name evidence="2" type="ORF">CHIRRI_LOCUS10093</name>
</gene>
<evidence type="ECO:0000256" key="1">
    <source>
        <dbReference type="SAM" id="Coils"/>
    </source>
</evidence>